<sequence>MQTKRKGKAIISAMAAIMIVSVFAAMIGSVGAHSVGGEYNIIEMNPFPQKVLTGEDLDFSEGWRPEIVTVSRVSGGVVEWSITADANNQLKVSEEETQWTKSGAFFVNYLNPTTYDAQLSVSEPIMPLELKVGTRKVSSIAVGTKLTIDTAGMNLFPEDRVDFVIIGPYGQIKYDEINDQQFTNISVAQLTSYYGDNNLETTGWSLGDYSFQVKTRSDMACGLEAVSAIKELKIEIGEIEIEADMTSTVELDTVKLIVTGVADDEINVAASPLSDDVIFKAGIDDTPMAATNWFADTIDADGIRLYAVEFTDTGSYTIKVMVTGPAEIGGIPNPRVGDFDTVDITVYEKEVVFDLPSTVVIGDRITIKGTSTSGTYVSVYVDDILYKKLENIVLVDGEFRQEVMTTDIGMNVPGIVKLEAWIDCYTRAGEWRPTRSPDGTTNVLMLAPWLTAGLSTDSVDQEDDFVVYGTAPGSTDVTLLYVPPRGGGGKSLLDKWMTGLSPRRASVSTTDNTYSKKMTVQEDADSGVYYIIVLSSGMDGYWGMTGMHQLDVAFENKYGITDLSGPSIATKTQDQVVAILEDLTQTPGSDDLMRILTISVGNIDSLTLNPITDVVVGNPLVVNGETSRKDGSIIWITVKKPYYEIVPQAAIATDKTFSATFDTTGAPSGTYTVNANDGCGYTTATSVNIIAGTSP</sequence>
<organism evidence="1">
    <name type="scientific">Candidatus Methanophaga sp. ANME-1 ERB7</name>
    <dbReference type="NCBI Taxonomy" id="2759913"/>
    <lineage>
        <taxon>Archaea</taxon>
        <taxon>Methanobacteriati</taxon>
        <taxon>Methanobacteriota</taxon>
        <taxon>Stenosarchaea group</taxon>
        <taxon>Methanomicrobia</taxon>
        <taxon>Candidatus Methanophagales</taxon>
        <taxon>Candidatus Methanophagaceae</taxon>
        <taxon>Candidatus Methanophaga</taxon>
    </lineage>
</organism>
<evidence type="ECO:0000313" key="1">
    <source>
        <dbReference type="EMBL" id="QNO56388.1"/>
    </source>
</evidence>
<dbReference type="EMBL" id="MT631654">
    <property type="protein sequence ID" value="QNO56388.1"/>
    <property type="molecule type" value="Genomic_DNA"/>
</dbReference>
<name>A0A7G9Z804_9EURY</name>
<dbReference type="AlphaFoldDB" id="A0A7G9Z804"/>
<reference evidence="1" key="1">
    <citation type="submission" date="2020-06" db="EMBL/GenBank/DDBJ databases">
        <title>Unique genomic features of the anaerobic methanotrophic archaea.</title>
        <authorList>
            <person name="Chadwick G.L."/>
            <person name="Skennerton C.T."/>
            <person name="Laso-Perez R."/>
            <person name="Leu A.O."/>
            <person name="Speth D.R."/>
            <person name="Yu H."/>
            <person name="Morgan-Lang C."/>
            <person name="Hatzenpichler R."/>
            <person name="Goudeau D."/>
            <person name="Malmstrom R."/>
            <person name="Brazelton W.J."/>
            <person name="Woyke T."/>
            <person name="Hallam S.J."/>
            <person name="Tyson G.W."/>
            <person name="Wegener G."/>
            <person name="Boetius A."/>
            <person name="Orphan V."/>
        </authorList>
    </citation>
    <scope>NUCLEOTIDE SEQUENCE</scope>
</reference>
<accession>A0A7G9Z804</accession>
<protein>
    <submittedName>
        <fullName evidence="1">Uncharacterized protein</fullName>
    </submittedName>
</protein>
<proteinExistence type="predicted"/>
<gene>
    <name evidence="1" type="ORF">JCABFCCD_00029</name>
</gene>